<dbReference type="InterPro" id="IPR016181">
    <property type="entry name" value="Acyl_CoA_acyltransferase"/>
</dbReference>
<dbReference type="UniPathway" id="UPA00113">
    <property type="reaction ID" value="UER00529"/>
</dbReference>
<evidence type="ECO:0000256" key="1">
    <source>
        <dbReference type="ARBA" id="ARBA00004832"/>
    </source>
</evidence>
<keyword evidence="4" id="KW-0012">Acyltransferase</keyword>
<dbReference type="AlphaFoldDB" id="A0A177BBZ9"/>
<evidence type="ECO:0000256" key="3">
    <source>
        <dbReference type="ARBA" id="ARBA00048964"/>
    </source>
</evidence>
<dbReference type="GO" id="GO:0004343">
    <property type="term" value="F:glucosamine 6-phosphate N-acetyltransferase activity"/>
    <property type="evidence" value="ECO:0007669"/>
    <property type="project" value="UniProtKB-UniRule"/>
</dbReference>
<dbReference type="Pfam" id="PF00583">
    <property type="entry name" value="Acetyltransf_1"/>
    <property type="match status" value="1"/>
</dbReference>
<dbReference type="EC" id="2.3.1.4" evidence="4"/>
<comment type="catalytic activity">
    <reaction evidence="3 4">
        <text>D-glucosamine 6-phosphate + acetyl-CoA = N-acetyl-D-glucosamine 6-phosphate + CoA + H(+)</text>
        <dbReference type="Rhea" id="RHEA:10292"/>
        <dbReference type="ChEBI" id="CHEBI:15378"/>
        <dbReference type="ChEBI" id="CHEBI:57287"/>
        <dbReference type="ChEBI" id="CHEBI:57288"/>
        <dbReference type="ChEBI" id="CHEBI:57513"/>
        <dbReference type="ChEBI" id="CHEBI:58725"/>
        <dbReference type="EC" id="2.3.1.4"/>
    </reaction>
</comment>
<proteinExistence type="inferred from homology"/>
<name>A0A177BBZ9_9BILA</name>
<comment type="caution">
    <text evidence="6">The sequence shown here is derived from an EMBL/GenBank/DDBJ whole genome shotgun (WGS) entry which is preliminary data.</text>
</comment>
<dbReference type="Gene3D" id="3.40.630.30">
    <property type="match status" value="1"/>
</dbReference>
<reference evidence="6 7" key="1">
    <citation type="submission" date="2016-04" db="EMBL/GenBank/DDBJ databases">
        <title>The genome of Intoshia linei affirms orthonectids as highly simplified spiralians.</title>
        <authorList>
            <person name="Mikhailov K.V."/>
            <person name="Slusarev G.S."/>
            <person name="Nikitin M.A."/>
            <person name="Logacheva M.D."/>
            <person name="Penin A."/>
            <person name="Aleoshin V."/>
            <person name="Panchin Y.V."/>
        </authorList>
    </citation>
    <scope>NUCLEOTIDE SEQUENCE [LARGE SCALE GENOMIC DNA]</scope>
    <source>
        <strain evidence="6">Intl2013</strain>
        <tissue evidence="6">Whole animal</tissue>
    </source>
</reference>
<evidence type="ECO:0000313" key="6">
    <source>
        <dbReference type="EMBL" id="OAF71173.1"/>
    </source>
</evidence>
<gene>
    <name evidence="6" type="ORF">A3Q56_01025</name>
</gene>
<evidence type="ECO:0000256" key="4">
    <source>
        <dbReference type="RuleBase" id="RU365086"/>
    </source>
</evidence>
<evidence type="ECO:0000259" key="5">
    <source>
        <dbReference type="PROSITE" id="PS51186"/>
    </source>
</evidence>
<dbReference type="PANTHER" id="PTHR13355">
    <property type="entry name" value="GLUCOSAMINE 6-PHOSPHATE N-ACETYLTRANSFERASE"/>
    <property type="match status" value="1"/>
</dbReference>
<keyword evidence="7" id="KW-1185">Reference proteome</keyword>
<protein>
    <recommendedName>
        <fullName evidence="4">Glucosamine 6-phosphate N-acetyltransferase</fullName>
        <ecNumber evidence="4">2.3.1.4</ecNumber>
    </recommendedName>
</protein>
<dbReference type="EMBL" id="LWCA01000074">
    <property type="protein sequence ID" value="OAF71173.1"/>
    <property type="molecule type" value="Genomic_DNA"/>
</dbReference>
<organism evidence="6 7">
    <name type="scientific">Intoshia linei</name>
    <dbReference type="NCBI Taxonomy" id="1819745"/>
    <lineage>
        <taxon>Eukaryota</taxon>
        <taxon>Metazoa</taxon>
        <taxon>Spiralia</taxon>
        <taxon>Lophotrochozoa</taxon>
        <taxon>Mesozoa</taxon>
        <taxon>Orthonectida</taxon>
        <taxon>Rhopaluridae</taxon>
        <taxon>Intoshia</taxon>
    </lineage>
</organism>
<dbReference type="InterPro" id="IPR039143">
    <property type="entry name" value="GNPNAT1-like"/>
</dbReference>
<dbReference type="Proteomes" id="UP000078046">
    <property type="component" value="Unassembled WGS sequence"/>
</dbReference>
<dbReference type="PROSITE" id="PS51186">
    <property type="entry name" value="GNAT"/>
    <property type="match status" value="1"/>
</dbReference>
<evidence type="ECO:0000256" key="2">
    <source>
        <dbReference type="ARBA" id="ARBA00006048"/>
    </source>
</evidence>
<dbReference type="InterPro" id="IPR000182">
    <property type="entry name" value="GNAT_dom"/>
</dbReference>
<dbReference type="GO" id="GO:0006048">
    <property type="term" value="P:UDP-N-acetylglucosamine biosynthetic process"/>
    <property type="evidence" value="ECO:0007669"/>
    <property type="project" value="UniProtKB-UniRule"/>
</dbReference>
<dbReference type="OrthoDB" id="10039976at2759"/>
<sequence>MGSSVFDISDYLNEKVVSDLRRFYELLSQLTHAKKKSFKEFSDRFDEIFKTGDNFICIIEIEKKIVATASLLIEYKFTRDHKLRGRLEDIVVDVKYRQNGFASILINILNKIGENLNCYKLSLDCFDKYKKCYQNFGYTCEDGVITMIKRIGPQSNDDVNLQKDY</sequence>
<evidence type="ECO:0000313" key="7">
    <source>
        <dbReference type="Proteomes" id="UP000078046"/>
    </source>
</evidence>
<dbReference type="PANTHER" id="PTHR13355:SF11">
    <property type="entry name" value="GLUCOSAMINE 6-PHOSPHATE N-ACETYLTRANSFERASE"/>
    <property type="match status" value="1"/>
</dbReference>
<comment type="pathway">
    <text evidence="1 4">Nucleotide-sugar biosynthesis; UDP-N-acetyl-alpha-D-glucosamine biosynthesis; N-acetyl-alpha-D-glucosamine 1-phosphate from alpha-D-glucosamine 6-phosphate (route I): step 1/2.</text>
</comment>
<feature type="domain" description="N-acetyltransferase" evidence="5">
    <location>
        <begin position="9"/>
        <end position="165"/>
    </location>
</feature>
<comment type="similarity">
    <text evidence="2 4">Belongs to the acetyltransferase family. GNA1 subfamily.</text>
</comment>
<accession>A0A177BBZ9</accession>
<dbReference type="SUPFAM" id="SSF55729">
    <property type="entry name" value="Acyl-CoA N-acyltransferases (Nat)"/>
    <property type="match status" value="1"/>
</dbReference>
<keyword evidence="4" id="KW-0808">Transferase</keyword>